<name>A0ABV7D7S1_9PROT</name>
<evidence type="ECO:0000259" key="1">
    <source>
        <dbReference type="Pfam" id="PF00501"/>
    </source>
</evidence>
<reference evidence="4" key="1">
    <citation type="journal article" date="2019" name="Int. J. Syst. Evol. Microbiol.">
        <title>The Global Catalogue of Microorganisms (GCM) 10K type strain sequencing project: providing services to taxonomists for standard genome sequencing and annotation.</title>
        <authorList>
            <consortium name="The Broad Institute Genomics Platform"/>
            <consortium name="The Broad Institute Genome Sequencing Center for Infectious Disease"/>
            <person name="Wu L."/>
            <person name="Ma J."/>
        </authorList>
    </citation>
    <scope>NUCLEOTIDE SEQUENCE [LARGE SCALE GENOMIC DNA]</scope>
    <source>
        <strain evidence="4">KCTC 62164</strain>
    </source>
</reference>
<dbReference type="InterPro" id="IPR050237">
    <property type="entry name" value="ATP-dep_AMP-bd_enzyme"/>
</dbReference>
<feature type="domain" description="AMP-binding enzyme C-terminal" evidence="2">
    <location>
        <begin position="424"/>
        <end position="499"/>
    </location>
</feature>
<dbReference type="Gene3D" id="3.40.50.12780">
    <property type="entry name" value="N-terminal domain of ligase-like"/>
    <property type="match status" value="1"/>
</dbReference>
<keyword evidence="3" id="KW-0436">Ligase</keyword>
<dbReference type="Pfam" id="PF00501">
    <property type="entry name" value="AMP-binding"/>
    <property type="match status" value="1"/>
</dbReference>
<keyword evidence="4" id="KW-1185">Reference proteome</keyword>
<dbReference type="Pfam" id="PF13193">
    <property type="entry name" value="AMP-binding_C"/>
    <property type="match status" value="1"/>
</dbReference>
<dbReference type="InterPro" id="IPR045851">
    <property type="entry name" value="AMP-bd_C_sf"/>
</dbReference>
<dbReference type="SUPFAM" id="SSF56801">
    <property type="entry name" value="Acetyl-CoA synthetase-like"/>
    <property type="match status" value="1"/>
</dbReference>
<organism evidence="3 4">
    <name type="scientific">Kordiimonas pumila</name>
    <dbReference type="NCBI Taxonomy" id="2161677"/>
    <lineage>
        <taxon>Bacteria</taxon>
        <taxon>Pseudomonadati</taxon>
        <taxon>Pseudomonadota</taxon>
        <taxon>Alphaproteobacteria</taxon>
        <taxon>Kordiimonadales</taxon>
        <taxon>Kordiimonadaceae</taxon>
        <taxon>Kordiimonas</taxon>
    </lineage>
</organism>
<comment type="caution">
    <text evidence="3">The sequence shown here is derived from an EMBL/GenBank/DDBJ whole genome shotgun (WGS) entry which is preliminary data.</text>
</comment>
<evidence type="ECO:0000313" key="4">
    <source>
        <dbReference type="Proteomes" id="UP001595444"/>
    </source>
</evidence>
<accession>A0ABV7D7S1</accession>
<dbReference type="NCBIfam" id="NF004837">
    <property type="entry name" value="PRK06187.1"/>
    <property type="match status" value="1"/>
</dbReference>
<dbReference type="GO" id="GO:0004467">
    <property type="term" value="F:long-chain fatty acid-CoA ligase activity"/>
    <property type="evidence" value="ECO:0007669"/>
    <property type="project" value="UniProtKB-EC"/>
</dbReference>
<dbReference type="EMBL" id="JBHRSL010000010">
    <property type="protein sequence ID" value="MFC3053166.1"/>
    <property type="molecule type" value="Genomic_DNA"/>
</dbReference>
<evidence type="ECO:0000313" key="3">
    <source>
        <dbReference type="EMBL" id="MFC3053166.1"/>
    </source>
</evidence>
<dbReference type="PANTHER" id="PTHR43767">
    <property type="entry name" value="LONG-CHAIN-FATTY-ACID--COA LIGASE"/>
    <property type="match status" value="1"/>
</dbReference>
<dbReference type="EC" id="6.2.1.3" evidence="3"/>
<dbReference type="InterPro" id="IPR042099">
    <property type="entry name" value="ANL_N_sf"/>
</dbReference>
<proteinExistence type="predicted"/>
<protein>
    <submittedName>
        <fullName evidence="3">Long-chain-fatty-acid--CoA ligase</fullName>
        <ecNumber evidence="3">6.2.1.3</ecNumber>
    </submittedName>
</protein>
<evidence type="ECO:0000259" key="2">
    <source>
        <dbReference type="Pfam" id="PF13193"/>
    </source>
</evidence>
<dbReference type="InterPro" id="IPR025110">
    <property type="entry name" value="AMP-bd_C"/>
</dbReference>
<dbReference type="Proteomes" id="UP001595444">
    <property type="component" value="Unassembled WGS sequence"/>
</dbReference>
<sequence length="518" mass="56894">MHKTLLFHDMFDFLVGSRPAQLCVRDDRRALTFAEAALEVNKIANGLVSLGLQKGDRFGYLSKNCADMWLMYLAASKTGAVPVPLNYRLAPAEWEFILENAGAKALFVGAGYTEVVASIKDRLTTIKHFVAFEDELAGAVLYDTWFDNQSDQLPDINVHSDDIFYQMYTSGTTGLPKGVLVTHENYAANLAQCTNMVTRLPDAGDTVLVVTPLYHAAAVWIAAFSMGRGMSIIFKTDFDPVDVVNTLDTEKVAFTFLVPAMIQACLTQVPDIRSRNWDNLKMLMYGASPIAEDVLRRAVNVFGCDMYQAYGMTETTAILTLLGADEHRRALDGETHLLLAAGRPLPGCDIRIVTEEGSVGEIQARGPQIVPGYWNLPDATASFLEGGWAHTGDAGIIDDEGYLYIKDRIKDMVVSGGENIYPREVENALFEHPDIIDAAVIGVPDDKYGEALLAIIVTKDGAPLSREDVVAFCRTKLGGYKVPRLVECVSELPRNASGKVLKQVLKKPYWEHVSRGVG</sequence>
<dbReference type="Gene3D" id="3.30.300.30">
    <property type="match status" value="1"/>
</dbReference>
<dbReference type="InterPro" id="IPR000873">
    <property type="entry name" value="AMP-dep_synth/lig_dom"/>
</dbReference>
<dbReference type="PANTHER" id="PTHR43767:SF1">
    <property type="entry name" value="NONRIBOSOMAL PEPTIDE SYNTHASE PES1 (EUROFUNG)-RELATED"/>
    <property type="match status" value="1"/>
</dbReference>
<dbReference type="RefSeq" id="WP_194213001.1">
    <property type="nucleotide sequence ID" value="NZ_CP061205.1"/>
</dbReference>
<gene>
    <name evidence="3" type="ORF">ACFOKA_14725</name>
</gene>
<feature type="domain" description="AMP-dependent synthetase/ligase" evidence="1">
    <location>
        <begin position="19"/>
        <end position="374"/>
    </location>
</feature>